<feature type="region of interest" description="Disordered" evidence="1">
    <location>
        <begin position="190"/>
        <end position="213"/>
    </location>
</feature>
<dbReference type="EMBL" id="JBJQOH010000007">
    <property type="protein sequence ID" value="KAL3679536.1"/>
    <property type="molecule type" value="Genomic_DNA"/>
</dbReference>
<feature type="compositionally biased region" description="Basic and acidic residues" evidence="1">
    <location>
        <begin position="190"/>
        <end position="202"/>
    </location>
</feature>
<keyword evidence="3" id="KW-1185">Reference proteome</keyword>
<gene>
    <name evidence="2" type="ORF">R1sor_022492</name>
</gene>
<reference evidence="2 3" key="1">
    <citation type="submission" date="2024-09" db="EMBL/GenBank/DDBJ databases">
        <title>Chromosome-scale assembly of Riccia sorocarpa.</title>
        <authorList>
            <person name="Paukszto L."/>
        </authorList>
    </citation>
    <scope>NUCLEOTIDE SEQUENCE [LARGE SCALE GENOMIC DNA]</scope>
    <source>
        <strain evidence="2">LP-2024</strain>
        <tissue evidence="2">Aerial parts of the thallus</tissue>
    </source>
</reference>
<feature type="compositionally biased region" description="Polar residues" evidence="1">
    <location>
        <begin position="203"/>
        <end position="213"/>
    </location>
</feature>
<evidence type="ECO:0000313" key="2">
    <source>
        <dbReference type="EMBL" id="KAL3679536.1"/>
    </source>
</evidence>
<evidence type="ECO:0000313" key="3">
    <source>
        <dbReference type="Proteomes" id="UP001633002"/>
    </source>
</evidence>
<feature type="compositionally biased region" description="Low complexity" evidence="1">
    <location>
        <begin position="1"/>
        <end position="14"/>
    </location>
</feature>
<organism evidence="2 3">
    <name type="scientific">Riccia sorocarpa</name>
    <dbReference type="NCBI Taxonomy" id="122646"/>
    <lineage>
        <taxon>Eukaryota</taxon>
        <taxon>Viridiplantae</taxon>
        <taxon>Streptophyta</taxon>
        <taxon>Embryophyta</taxon>
        <taxon>Marchantiophyta</taxon>
        <taxon>Marchantiopsida</taxon>
        <taxon>Marchantiidae</taxon>
        <taxon>Marchantiales</taxon>
        <taxon>Ricciaceae</taxon>
        <taxon>Riccia</taxon>
    </lineage>
</organism>
<accession>A0ABD3GLI9</accession>
<name>A0ABD3GLI9_9MARC</name>
<evidence type="ECO:0000256" key="1">
    <source>
        <dbReference type="SAM" id="MobiDB-lite"/>
    </source>
</evidence>
<dbReference type="Proteomes" id="UP001633002">
    <property type="component" value="Unassembled WGS sequence"/>
</dbReference>
<feature type="region of interest" description="Disordered" evidence="1">
    <location>
        <begin position="1"/>
        <end position="22"/>
    </location>
</feature>
<sequence>MDDTSSAATHASTSFRNPNVEGMSRDLVGTLKKLENAFAEAGPDPPLDQAPTADILKWMQRSKWVYVDKVQFEAANDRLMILETTARRFANQLKDARKERQIAGRILDLSEELGVCKLQLDCSLVEADRARAESTARQADVAAKQAKVNAAVALAARLRSEVGSVKDIVAETQAELNSAKAALDRLRKERADKGLSQGHKEVNATSTDLAELP</sequence>
<protein>
    <submittedName>
        <fullName evidence="2">Uncharacterized protein</fullName>
    </submittedName>
</protein>
<dbReference type="AlphaFoldDB" id="A0ABD3GLI9"/>
<proteinExistence type="predicted"/>
<comment type="caution">
    <text evidence="2">The sequence shown here is derived from an EMBL/GenBank/DDBJ whole genome shotgun (WGS) entry which is preliminary data.</text>
</comment>